<accession>A0A016VDK2</accession>
<dbReference type="Proteomes" id="UP000024635">
    <property type="component" value="Unassembled WGS sequence"/>
</dbReference>
<evidence type="ECO:0000313" key="1">
    <source>
        <dbReference type="EMBL" id="EYC24828.1"/>
    </source>
</evidence>
<reference evidence="2" key="1">
    <citation type="journal article" date="2015" name="Nat. Genet.">
        <title>The genome and transcriptome of the zoonotic hookworm Ancylostoma ceylanicum identify infection-specific gene families.</title>
        <authorList>
            <person name="Schwarz E.M."/>
            <person name="Hu Y."/>
            <person name="Antoshechkin I."/>
            <person name="Miller M.M."/>
            <person name="Sternberg P.W."/>
            <person name="Aroian R.V."/>
        </authorList>
    </citation>
    <scope>NUCLEOTIDE SEQUENCE</scope>
    <source>
        <strain evidence="2">HY135</strain>
    </source>
</reference>
<gene>
    <name evidence="1" type="primary">Acey_s0013.g2126</name>
    <name evidence="1" type="ORF">Y032_0013g2126</name>
</gene>
<comment type="caution">
    <text evidence="1">The sequence shown here is derived from an EMBL/GenBank/DDBJ whole genome shotgun (WGS) entry which is preliminary data.</text>
</comment>
<name>A0A016VDK2_9BILA</name>
<keyword evidence="2" id="KW-1185">Reference proteome</keyword>
<proteinExistence type="predicted"/>
<protein>
    <submittedName>
        <fullName evidence="1">Uncharacterized protein</fullName>
    </submittedName>
</protein>
<sequence>MTSSSQRQPSAKRMLVYFDDACRKIGLQLNLKEAMSIEEWRKCFEEIVSSKLLCICVLFILALRGSIIRISA</sequence>
<dbReference type="EMBL" id="JARK01001349">
    <property type="protein sequence ID" value="EYC24828.1"/>
    <property type="molecule type" value="Genomic_DNA"/>
</dbReference>
<dbReference type="AlphaFoldDB" id="A0A016VDK2"/>
<organism evidence="1 2">
    <name type="scientific">Ancylostoma ceylanicum</name>
    <dbReference type="NCBI Taxonomy" id="53326"/>
    <lineage>
        <taxon>Eukaryota</taxon>
        <taxon>Metazoa</taxon>
        <taxon>Ecdysozoa</taxon>
        <taxon>Nematoda</taxon>
        <taxon>Chromadorea</taxon>
        <taxon>Rhabditida</taxon>
        <taxon>Rhabditina</taxon>
        <taxon>Rhabditomorpha</taxon>
        <taxon>Strongyloidea</taxon>
        <taxon>Ancylostomatidae</taxon>
        <taxon>Ancylostomatinae</taxon>
        <taxon>Ancylostoma</taxon>
    </lineage>
</organism>
<evidence type="ECO:0000313" key="2">
    <source>
        <dbReference type="Proteomes" id="UP000024635"/>
    </source>
</evidence>